<dbReference type="InterPro" id="IPR014710">
    <property type="entry name" value="RmlC-like_jellyroll"/>
</dbReference>
<name>A0A377PWZ4_9HELI</name>
<accession>A0A377PWZ4</accession>
<feature type="domain" description="Sugar 3,4-ketoisomerase QdtA cupin" evidence="1">
    <location>
        <begin position="1"/>
        <end position="130"/>
    </location>
</feature>
<dbReference type="EMBL" id="UGJF01000001">
    <property type="protein sequence ID" value="STQ87396.1"/>
    <property type="molecule type" value="Genomic_DNA"/>
</dbReference>
<organism evidence="2 3">
    <name type="scientific">Helicobacter pullorum</name>
    <dbReference type="NCBI Taxonomy" id="35818"/>
    <lineage>
        <taxon>Bacteria</taxon>
        <taxon>Pseudomonadati</taxon>
        <taxon>Campylobacterota</taxon>
        <taxon>Epsilonproteobacteria</taxon>
        <taxon>Campylobacterales</taxon>
        <taxon>Helicobacteraceae</taxon>
        <taxon>Helicobacter</taxon>
    </lineage>
</organism>
<evidence type="ECO:0000313" key="3">
    <source>
        <dbReference type="Proteomes" id="UP000255269"/>
    </source>
</evidence>
<sequence>MNCKILNFNIKSDDRGSLIALENLKNIPFEIKRVYYIFDTKPEFDRGGHAHTNLEQVLIMMDGACEVVLDNGRRIQSVLLNRPNSGLYIGKNIWREMKNFSYGAKLLVLASDFYDEKEYIRDYNEFLRMANE</sequence>
<proteinExistence type="predicted"/>
<dbReference type="AlphaFoldDB" id="A0A377PWZ4"/>
<evidence type="ECO:0000259" key="1">
    <source>
        <dbReference type="Pfam" id="PF05523"/>
    </source>
</evidence>
<dbReference type="Proteomes" id="UP000255269">
    <property type="component" value="Unassembled WGS sequence"/>
</dbReference>
<reference evidence="2 3" key="1">
    <citation type="submission" date="2018-06" db="EMBL/GenBank/DDBJ databases">
        <authorList>
            <consortium name="Pathogen Informatics"/>
            <person name="Doyle S."/>
        </authorList>
    </citation>
    <scope>NUCLEOTIDE SEQUENCE [LARGE SCALE GENOMIC DNA]</scope>
    <source>
        <strain evidence="2 3">NCTC13156</strain>
    </source>
</reference>
<dbReference type="CDD" id="cd20292">
    <property type="entry name" value="cupin_QdtA-like"/>
    <property type="match status" value="1"/>
</dbReference>
<dbReference type="SUPFAM" id="SSF51182">
    <property type="entry name" value="RmlC-like cupins"/>
    <property type="match status" value="1"/>
</dbReference>
<dbReference type="Pfam" id="PF05523">
    <property type="entry name" value="FdtA"/>
    <property type="match status" value="1"/>
</dbReference>
<dbReference type="InterPro" id="IPR008894">
    <property type="entry name" value="QdtA_cupin_dom"/>
</dbReference>
<evidence type="ECO:0000313" key="2">
    <source>
        <dbReference type="EMBL" id="STQ87396.1"/>
    </source>
</evidence>
<gene>
    <name evidence="2" type="ORF">NCTC13156_00208</name>
</gene>
<protein>
    <submittedName>
        <fullName evidence="2">WxcM domain-containing protein</fullName>
    </submittedName>
</protein>
<dbReference type="RefSeq" id="WP_115056637.1">
    <property type="nucleotide sequence ID" value="NZ_UGJF01000001.1"/>
</dbReference>
<dbReference type="Gene3D" id="2.60.120.10">
    <property type="entry name" value="Jelly Rolls"/>
    <property type="match status" value="1"/>
</dbReference>
<dbReference type="InterPro" id="IPR011051">
    <property type="entry name" value="RmlC_Cupin_sf"/>
</dbReference>